<feature type="non-terminal residue" evidence="3">
    <location>
        <position position="1"/>
    </location>
</feature>
<reference evidence="4" key="1">
    <citation type="journal article" date="2016" name="Nat. Commun.">
        <title>Genome analysis of three Pneumocystis species reveals adaptation mechanisms to life exclusively in mammalian hosts.</title>
        <authorList>
            <person name="Ma L."/>
            <person name="Chen Z."/>
            <person name="Huang D.W."/>
            <person name="Kutty G."/>
            <person name="Ishihara M."/>
            <person name="Wang H."/>
            <person name="Abouelleil A."/>
            <person name="Bishop L."/>
            <person name="Davey E."/>
            <person name="Deng R."/>
            <person name="Deng X."/>
            <person name="Fan L."/>
            <person name="Fantoni G."/>
            <person name="Fitzgerald M."/>
            <person name="Gogineni E."/>
            <person name="Goldberg J.M."/>
            <person name="Handley G."/>
            <person name="Hu X."/>
            <person name="Huber C."/>
            <person name="Jiao X."/>
            <person name="Jones K."/>
            <person name="Levin J.Z."/>
            <person name="Liu Y."/>
            <person name="Macdonald P."/>
            <person name="Melnikov A."/>
            <person name="Raley C."/>
            <person name="Sassi M."/>
            <person name="Sherman B.T."/>
            <person name="Song X."/>
            <person name="Sykes S."/>
            <person name="Tran B."/>
            <person name="Walsh L."/>
            <person name="Xia Y."/>
            <person name="Yang J."/>
            <person name="Young S."/>
            <person name="Zeng Q."/>
            <person name="Zheng X."/>
            <person name="Stephens R."/>
            <person name="Nusbaum C."/>
            <person name="Birren B.W."/>
            <person name="Azadi P."/>
            <person name="Lempicki R.A."/>
            <person name="Cuomo C.A."/>
            <person name="Kovacs J.A."/>
        </authorList>
    </citation>
    <scope>NUCLEOTIDE SEQUENCE [LARGE SCALE GENOMIC DNA]</scope>
    <source>
        <strain evidence="4">RU7</strain>
    </source>
</reference>
<feature type="domain" description="Major surface glycoprotein 2 C-terminal" evidence="2">
    <location>
        <begin position="826"/>
        <end position="859"/>
    </location>
</feature>
<protein>
    <recommendedName>
        <fullName evidence="2">Major surface glycoprotein 2 C-terminal domain-containing protein</fullName>
    </recommendedName>
</protein>
<name>A0A0W4ZNG5_PNEJ7</name>
<dbReference type="Pfam" id="PF02349">
    <property type="entry name" value="MSG"/>
    <property type="match status" value="5"/>
</dbReference>
<dbReference type="VEuPathDB" id="FungiDB:T551_01859"/>
<evidence type="ECO:0000256" key="1">
    <source>
        <dbReference type="SAM" id="MobiDB-lite"/>
    </source>
</evidence>
<dbReference type="Pfam" id="PF12373">
    <property type="entry name" value="Msg2_C"/>
    <property type="match status" value="1"/>
</dbReference>
<organism evidence="3 4">
    <name type="scientific">Pneumocystis jirovecii (strain RU7)</name>
    <name type="common">Human pneumocystis pneumonia agent</name>
    <dbReference type="NCBI Taxonomy" id="1408657"/>
    <lineage>
        <taxon>Eukaryota</taxon>
        <taxon>Fungi</taxon>
        <taxon>Dikarya</taxon>
        <taxon>Ascomycota</taxon>
        <taxon>Taphrinomycotina</taxon>
        <taxon>Pneumocystomycetes</taxon>
        <taxon>Pneumocystaceae</taxon>
        <taxon>Pneumocystis</taxon>
    </lineage>
</organism>
<dbReference type="InterPro" id="IPR003330">
    <property type="entry name" value="MSG"/>
</dbReference>
<feature type="compositionally biased region" description="Pro residues" evidence="1">
    <location>
        <begin position="807"/>
        <end position="816"/>
    </location>
</feature>
<feature type="region of interest" description="Disordered" evidence="1">
    <location>
        <begin position="786"/>
        <end position="820"/>
    </location>
</feature>
<dbReference type="RefSeq" id="XP_018229476.1">
    <property type="nucleotide sequence ID" value="XM_018374122.1"/>
</dbReference>
<evidence type="ECO:0000313" key="4">
    <source>
        <dbReference type="Proteomes" id="UP000053447"/>
    </source>
</evidence>
<evidence type="ECO:0000313" key="3">
    <source>
        <dbReference type="EMBL" id="KTW29915.1"/>
    </source>
</evidence>
<dbReference type="STRING" id="1408657.A0A0W4ZNG5"/>
<gene>
    <name evidence="3" type="ORF">T551_01859</name>
</gene>
<sequence length="1014" mass="115294">RRAAGVQNDETEERLLALIMKADYKNEDKCKNKIKEYCNGLKNVSLTSEKVHKELKDFCNDGKEEKKCKELKTKIEEKCSTFKDKLKTKAKEEISKLTDDDCKEHERQCLFLEGACPTDLKEDCNTLRNKCYQKERDNVAEEVLLRALSGSLKKKDSCEEKLKEVCPLLSGESDELMLLCFNEEKTCENIMAKEQNKCKSLKSEIEKVLPKNEELEIKCPSLLRECYFYDTDCIGNEPNCEKLASDCKEKGITYTKPGSDFEPTRPGVTLAEEIELEELYKKAAKKGVRIGRPPTRDATELLLLLSQSSTKSTVVDKCKDILDKKCKNLKEHEILKSLCDKDKASADGKKECDKLQKEHTKSTQILVTKIENKLLITSGQNMIITWHDLSTFLSDKDCRTLESDCFYLKGYGPSDKPCNNLKTACYKKGLEAVANEALQNNLRGLLQGSNKTWHENLQKKIVKACKKLKEESDELFVLCVQPKKAAFVVSTDLRFRAIFLREQLDEKRDFPTETDCKELEEKCRILGQDSKEIKWPCLTLNQHCDRLRNTQELEEKLLLEKIQGLDDFDLCVEKLGKWCNDWTRRGRTRFTLSCVTQNITCKILTERVGSKCARLDEHMKTNNILENVKKNKTETICTFWGSYCSKFMSGCKNLMKANDGKCEELNKECEIFIKKKELELKLVDQLKGHLNTKEKCKGELDKYCTQWVNASNGLETFCTNKKKKSKQDDLRKELCEKLVEQVKKQCPGLKKELTEASKELEKKANKYEDIKKEAKEAMEKANLVLSKAKTTDNKPAGKTVPSESAPAPAPNTPPAAPNTTQNTVLFKLVRRNINTPVTEKIYVTEKELKAFDLVSQAFSLYVELKELCHDSEKGCGFKEECKDIEEACTKIEKTCGGLKPLEIKPHEIVTKNVTTTTTTTTTTTVKDVKATDCQSLQTTDTWVTKTSTHTSTSTTTSTVTSRITLTSTRRCKPTKCTTGEEDEAGEVKPSEGLRMSGWSVMRGVLVVMMISFMI</sequence>
<keyword evidence="4" id="KW-1185">Reference proteome</keyword>
<proteinExistence type="predicted"/>
<dbReference type="OrthoDB" id="10257471at2759"/>
<dbReference type="Proteomes" id="UP000053447">
    <property type="component" value="Unassembled WGS sequence"/>
</dbReference>
<dbReference type="AlphaFoldDB" id="A0A0W4ZNG5"/>
<dbReference type="EMBL" id="LFWA01000008">
    <property type="protein sequence ID" value="KTW29915.1"/>
    <property type="molecule type" value="Genomic_DNA"/>
</dbReference>
<dbReference type="InterPro" id="IPR021041">
    <property type="entry name" value="Maj_surf_glycoprot_2_C"/>
</dbReference>
<dbReference type="GeneID" id="28940377"/>
<evidence type="ECO:0000259" key="2">
    <source>
        <dbReference type="Pfam" id="PF12373"/>
    </source>
</evidence>
<comment type="caution">
    <text evidence="3">The sequence shown here is derived from an EMBL/GenBank/DDBJ whole genome shotgun (WGS) entry which is preliminary data.</text>
</comment>
<accession>A0A0W4ZNG5</accession>